<accession>A0A128EB55</accession>
<keyword evidence="2 5" id="KW-0812">Transmembrane</keyword>
<sequence>MVKEILYYLVAAFFEILGCFSFWIVIKNAKNPLWLGVGVISLVIFAYILTKVESEFASRAYAAYGGIYIISSLLWLVFIEKQAITKYDFLGAFLSILGASIIIFSAIKKLS</sequence>
<feature type="transmembrane region" description="Helical" evidence="5">
    <location>
        <begin position="90"/>
        <end position="107"/>
    </location>
</feature>
<organism evidence="6 7">
    <name type="scientific">Campylobacter geochelonis</name>
    <dbReference type="NCBI Taxonomy" id="1780362"/>
    <lineage>
        <taxon>Bacteria</taxon>
        <taxon>Pseudomonadati</taxon>
        <taxon>Campylobacterota</taxon>
        <taxon>Epsilonproteobacteria</taxon>
        <taxon>Campylobacterales</taxon>
        <taxon>Campylobacteraceae</taxon>
        <taxon>Campylobacter</taxon>
    </lineage>
</organism>
<gene>
    <name evidence="6" type="primary">ynfA</name>
    <name evidence="6" type="ORF">ERS672216_00352</name>
</gene>
<protein>
    <submittedName>
        <fullName evidence="6">Uncharacterized BCR, YnfA/UPF0060 family</fullName>
    </submittedName>
</protein>
<feature type="transmembrane region" description="Helical" evidence="5">
    <location>
        <begin position="6"/>
        <end position="26"/>
    </location>
</feature>
<keyword evidence="7" id="KW-1185">Reference proteome</keyword>
<evidence type="ECO:0000313" key="7">
    <source>
        <dbReference type="Proteomes" id="UP000069632"/>
    </source>
</evidence>
<feature type="transmembrane region" description="Helical" evidence="5">
    <location>
        <begin position="33"/>
        <end position="49"/>
    </location>
</feature>
<dbReference type="GO" id="GO:0005886">
    <property type="term" value="C:plasma membrane"/>
    <property type="evidence" value="ECO:0007669"/>
    <property type="project" value="TreeGrafter"/>
</dbReference>
<keyword evidence="3 5" id="KW-1133">Transmembrane helix</keyword>
<dbReference type="SUPFAM" id="SSF103481">
    <property type="entry name" value="Multidrug resistance efflux transporter EmrE"/>
    <property type="match status" value="1"/>
</dbReference>
<name>A0A128EB55_9BACT</name>
<dbReference type="Proteomes" id="UP000069632">
    <property type="component" value="Unassembled WGS sequence"/>
</dbReference>
<keyword evidence="4 5" id="KW-0472">Membrane</keyword>
<dbReference type="InterPro" id="IPR037185">
    <property type="entry name" value="EmrE-like"/>
</dbReference>
<dbReference type="EMBL" id="FIZP01000001">
    <property type="protein sequence ID" value="CZE46406.1"/>
    <property type="molecule type" value="Genomic_DNA"/>
</dbReference>
<evidence type="ECO:0000256" key="2">
    <source>
        <dbReference type="ARBA" id="ARBA00022692"/>
    </source>
</evidence>
<dbReference type="OrthoDB" id="123240at2"/>
<feature type="transmembrane region" description="Helical" evidence="5">
    <location>
        <begin position="61"/>
        <end position="78"/>
    </location>
</feature>
<dbReference type="RefSeq" id="WP_075494318.1">
    <property type="nucleotide sequence ID" value="NZ_CP053844.1"/>
</dbReference>
<evidence type="ECO:0000256" key="4">
    <source>
        <dbReference type="ARBA" id="ARBA00023136"/>
    </source>
</evidence>
<evidence type="ECO:0000256" key="5">
    <source>
        <dbReference type="SAM" id="Phobius"/>
    </source>
</evidence>
<proteinExistence type="predicted"/>
<evidence type="ECO:0000256" key="3">
    <source>
        <dbReference type="ARBA" id="ARBA00022989"/>
    </source>
</evidence>
<evidence type="ECO:0000256" key="1">
    <source>
        <dbReference type="ARBA" id="ARBA00022475"/>
    </source>
</evidence>
<evidence type="ECO:0000313" key="6">
    <source>
        <dbReference type="EMBL" id="CZE46406.1"/>
    </source>
</evidence>
<reference evidence="6 7" key="1">
    <citation type="submission" date="2016-02" db="EMBL/GenBank/DDBJ databases">
        <authorList>
            <consortium name="Pathogen Informatics"/>
        </authorList>
    </citation>
    <scope>NUCLEOTIDE SEQUENCE [LARGE SCALE GENOMIC DNA]</scope>
    <source>
        <strain evidence="6 7">RC20</strain>
    </source>
</reference>
<keyword evidence="1" id="KW-1003">Cell membrane</keyword>
<dbReference type="Pfam" id="PF02694">
    <property type="entry name" value="UPF0060"/>
    <property type="match status" value="1"/>
</dbReference>
<dbReference type="PANTHER" id="PTHR36116:SF1">
    <property type="entry name" value="UPF0060 MEMBRANE PROTEIN YNFA"/>
    <property type="match status" value="1"/>
</dbReference>
<dbReference type="PANTHER" id="PTHR36116">
    <property type="entry name" value="UPF0060 MEMBRANE PROTEIN YNFA"/>
    <property type="match status" value="1"/>
</dbReference>
<dbReference type="InterPro" id="IPR003844">
    <property type="entry name" value="UPF0060"/>
</dbReference>
<dbReference type="AlphaFoldDB" id="A0A128EB55"/>